<reference evidence="1" key="2">
    <citation type="submission" date="2020-07" db="EMBL/GenBank/DDBJ databases">
        <authorList>
            <person name="Vera ALvarez R."/>
            <person name="Arias-Moreno D.M."/>
            <person name="Jimenez-Jacinto V."/>
            <person name="Jimenez-Bremont J.F."/>
            <person name="Swaminathan K."/>
            <person name="Moose S.P."/>
            <person name="Guerrero-Gonzalez M.L."/>
            <person name="Marino-Ramirez L."/>
            <person name="Landsman D."/>
            <person name="Rodriguez-Kessler M."/>
            <person name="Delgado-Sanchez P."/>
        </authorList>
    </citation>
    <scope>NUCLEOTIDE SEQUENCE</scope>
    <source>
        <tissue evidence="1">Cladode</tissue>
    </source>
</reference>
<organism evidence="1">
    <name type="scientific">Opuntia streptacantha</name>
    <name type="common">Prickly pear cactus</name>
    <name type="synonym">Opuntia cardona</name>
    <dbReference type="NCBI Taxonomy" id="393608"/>
    <lineage>
        <taxon>Eukaryota</taxon>
        <taxon>Viridiplantae</taxon>
        <taxon>Streptophyta</taxon>
        <taxon>Embryophyta</taxon>
        <taxon>Tracheophyta</taxon>
        <taxon>Spermatophyta</taxon>
        <taxon>Magnoliopsida</taxon>
        <taxon>eudicotyledons</taxon>
        <taxon>Gunneridae</taxon>
        <taxon>Pentapetalae</taxon>
        <taxon>Caryophyllales</taxon>
        <taxon>Cactineae</taxon>
        <taxon>Cactaceae</taxon>
        <taxon>Opuntioideae</taxon>
        <taxon>Opuntia</taxon>
    </lineage>
</organism>
<proteinExistence type="predicted"/>
<dbReference type="AlphaFoldDB" id="A0A7C9DTK8"/>
<evidence type="ECO:0000313" key="1">
    <source>
        <dbReference type="EMBL" id="MBA4646244.1"/>
    </source>
</evidence>
<accession>A0A7C9DTK8</accession>
<sequence>MNKPPNPHPRLLQPSPDSITPDFLPLSAASTDRLLYLFKSILLCHHCFASCIPPPLSMMNWSPFQSCHLVSTQICFIIEDFLQFKSRSLGFILLTAPQGGFAVVMRGCVQISLKQFTDTHPPAVYGAN</sequence>
<protein>
    <submittedName>
        <fullName evidence="1">Uncharacterized protein</fullName>
    </submittedName>
</protein>
<name>A0A7C9DTK8_OPUST</name>
<dbReference type="EMBL" id="GISG01145345">
    <property type="protein sequence ID" value="MBA4646244.1"/>
    <property type="molecule type" value="Transcribed_RNA"/>
</dbReference>
<reference evidence="1" key="1">
    <citation type="journal article" date="2013" name="J. Plant Res.">
        <title>Effect of fungi and light on seed germination of three Opuntia species from semiarid lands of central Mexico.</title>
        <authorList>
            <person name="Delgado-Sanchez P."/>
            <person name="Jimenez-Bremont J.F."/>
            <person name="Guerrero-Gonzalez Mde L."/>
            <person name="Flores J."/>
        </authorList>
    </citation>
    <scope>NUCLEOTIDE SEQUENCE</scope>
    <source>
        <tissue evidence="1">Cladode</tissue>
    </source>
</reference>